<keyword evidence="2" id="KW-0812">Transmembrane</keyword>
<dbReference type="EMBL" id="NHYD01002942">
    <property type="protein sequence ID" value="PPQ83976.1"/>
    <property type="molecule type" value="Genomic_DNA"/>
</dbReference>
<dbReference type="OrthoDB" id="2946286at2759"/>
<evidence type="ECO:0000256" key="1">
    <source>
        <dbReference type="SAM" id="MobiDB-lite"/>
    </source>
</evidence>
<evidence type="ECO:0000256" key="2">
    <source>
        <dbReference type="SAM" id="Phobius"/>
    </source>
</evidence>
<keyword evidence="4" id="KW-1185">Reference proteome</keyword>
<organism evidence="3 4">
    <name type="scientific">Psilocybe cyanescens</name>
    <dbReference type="NCBI Taxonomy" id="93625"/>
    <lineage>
        <taxon>Eukaryota</taxon>
        <taxon>Fungi</taxon>
        <taxon>Dikarya</taxon>
        <taxon>Basidiomycota</taxon>
        <taxon>Agaricomycotina</taxon>
        <taxon>Agaricomycetes</taxon>
        <taxon>Agaricomycetidae</taxon>
        <taxon>Agaricales</taxon>
        <taxon>Agaricineae</taxon>
        <taxon>Strophariaceae</taxon>
        <taxon>Psilocybe</taxon>
    </lineage>
</organism>
<accession>A0A409WZQ9</accession>
<proteinExistence type="predicted"/>
<gene>
    <name evidence="3" type="ORF">CVT25_000522</name>
</gene>
<feature type="compositionally biased region" description="Polar residues" evidence="1">
    <location>
        <begin position="218"/>
        <end position="228"/>
    </location>
</feature>
<reference evidence="3 4" key="1">
    <citation type="journal article" date="2018" name="Evol. Lett.">
        <title>Horizontal gene cluster transfer increased hallucinogenic mushroom diversity.</title>
        <authorList>
            <person name="Reynolds H.T."/>
            <person name="Vijayakumar V."/>
            <person name="Gluck-Thaler E."/>
            <person name="Korotkin H.B."/>
            <person name="Matheny P.B."/>
            <person name="Slot J.C."/>
        </authorList>
    </citation>
    <scope>NUCLEOTIDE SEQUENCE [LARGE SCALE GENOMIC DNA]</scope>
    <source>
        <strain evidence="3 4">2631</strain>
    </source>
</reference>
<sequence>MNSHNITIDDSLNSTLIAYQPAECSGSGWTVHKGEGYLGTYSSCTTEAGPSAVISFEGVAVYYRSAYINGSSIRFKLDGALSDDIDLSTPSGQTVNENTTSIFWSRTGLNNTAHLLEILPGSKNSSTLTVDTFIVTQVNAGNTTAVGNIPDASGLAGAAAALAPKQTASQTRFALGLGISFGIASFAVFVFICVSLGKRRRQLKKRYSWSKPVPPLRPTSSMYSQHATKYTGGSGTQGLGSPIASPKTDDGGDLAMYRLPSVAHGSFTTHDDDVATTRGWGSPTPSNKNLLPHGQLDNAQSLSRNTTTSTTRLEPVRRFDGAQSLSRNTTTSTTRLEPVRQQDNAQSLSRSTTTSTARLEPIRKARIS</sequence>
<feature type="compositionally biased region" description="Low complexity" evidence="1">
    <location>
        <begin position="347"/>
        <end position="359"/>
    </location>
</feature>
<feature type="region of interest" description="Disordered" evidence="1">
    <location>
        <begin position="266"/>
        <end position="368"/>
    </location>
</feature>
<evidence type="ECO:0000313" key="4">
    <source>
        <dbReference type="Proteomes" id="UP000283269"/>
    </source>
</evidence>
<feature type="transmembrane region" description="Helical" evidence="2">
    <location>
        <begin position="173"/>
        <end position="196"/>
    </location>
</feature>
<name>A0A409WZQ9_PSICY</name>
<protein>
    <submittedName>
        <fullName evidence="3">Uncharacterized protein</fullName>
    </submittedName>
</protein>
<dbReference type="Proteomes" id="UP000283269">
    <property type="component" value="Unassembled WGS sequence"/>
</dbReference>
<feature type="region of interest" description="Disordered" evidence="1">
    <location>
        <begin position="214"/>
        <end position="252"/>
    </location>
</feature>
<feature type="compositionally biased region" description="Low complexity" evidence="1">
    <location>
        <begin position="301"/>
        <end position="313"/>
    </location>
</feature>
<feature type="compositionally biased region" description="Low complexity" evidence="1">
    <location>
        <begin position="324"/>
        <end position="336"/>
    </location>
</feature>
<keyword evidence="2" id="KW-0472">Membrane</keyword>
<dbReference type="InParanoid" id="A0A409WZQ9"/>
<evidence type="ECO:0000313" key="3">
    <source>
        <dbReference type="EMBL" id="PPQ83976.1"/>
    </source>
</evidence>
<dbReference type="AlphaFoldDB" id="A0A409WZQ9"/>
<comment type="caution">
    <text evidence="3">The sequence shown here is derived from an EMBL/GenBank/DDBJ whole genome shotgun (WGS) entry which is preliminary data.</text>
</comment>
<keyword evidence="2" id="KW-1133">Transmembrane helix</keyword>